<keyword evidence="1" id="KW-0812">Transmembrane</keyword>
<keyword evidence="3" id="KW-1185">Reference proteome</keyword>
<gene>
    <name evidence="2" type="ORF">BV898_19484</name>
</gene>
<dbReference type="AlphaFoldDB" id="A0A9X6RPM9"/>
<reference evidence="3" key="1">
    <citation type="submission" date="2017-01" db="EMBL/GenBank/DDBJ databases">
        <title>Comparative genomics of anhydrobiosis in the tardigrade Hypsibius dujardini.</title>
        <authorList>
            <person name="Yoshida Y."/>
            <person name="Koutsovoulos G."/>
            <person name="Laetsch D."/>
            <person name="Stevens L."/>
            <person name="Kumar S."/>
            <person name="Horikawa D."/>
            <person name="Ishino K."/>
            <person name="Komine S."/>
            <person name="Tomita M."/>
            <person name="Blaxter M."/>
            <person name="Arakawa K."/>
        </authorList>
    </citation>
    <scope>NUCLEOTIDE SEQUENCE [LARGE SCALE GENOMIC DNA]</scope>
    <source>
        <strain evidence="3">Z151</strain>
    </source>
</reference>
<comment type="caution">
    <text evidence="2">The sequence shown here is derived from an EMBL/GenBank/DDBJ whole genome shotgun (WGS) entry which is preliminary data.</text>
</comment>
<sequence length="87" mass="9721">MSEFVAPKRLTNNKSTINATFKLNLSTAIRLNEDAKLLRLPLVSVLSVVIYILGLLLNGSILFVFAKNRALRTPFNVYIINLLRGTC</sequence>
<evidence type="ECO:0000313" key="2">
    <source>
        <dbReference type="EMBL" id="OWA55100.1"/>
    </source>
</evidence>
<dbReference type="SUPFAM" id="SSF81321">
    <property type="entry name" value="Family A G protein-coupled receptor-like"/>
    <property type="match status" value="1"/>
</dbReference>
<keyword evidence="1" id="KW-0472">Membrane</keyword>
<evidence type="ECO:0000313" key="3">
    <source>
        <dbReference type="Proteomes" id="UP000192578"/>
    </source>
</evidence>
<evidence type="ECO:0000256" key="1">
    <source>
        <dbReference type="SAM" id="Phobius"/>
    </source>
</evidence>
<dbReference type="Gene3D" id="1.20.1070.10">
    <property type="entry name" value="Rhodopsin 7-helix transmembrane proteins"/>
    <property type="match status" value="1"/>
</dbReference>
<proteinExistence type="predicted"/>
<accession>A0A9X6RPM9</accession>
<organism evidence="2 3">
    <name type="scientific">Hypsibius exemplaris</name>
    <name type="common">Freshwater tardigrade</name>
    <dbReference type="NCBI Taxonomy" id="2072580"/>
    <lineage>
        <taxon>Eukaryota</taxon>
        <taxon>Metazoa</taxon>
        <taxon>Ecdysozoa</taxon>
        <taxon>Tardigrada</taxon>
        <taxon>Eutardigrada</taxon>
        <taxon>Parachela</taxon>
        <taxon>Hypsibioidea</taxon>
        <taxon>Hypsibiidae</taxon>
        <taxon>Hypsibius</taxon>
    </lineage>
</organism>
<dbReference type="Proteomes" id="UP000192578">
    <property type="component" value="Unassembled WGS sequence"/>
</dbReference>
<dbReference type="EMBL" id="MTYJ01000541">
    <property type="protein sequence ID" value="OWA55100.1"/>
    <property type="molecule type" value="Genomic_DNA"/>
</dbReference>
<dbReference type="OrthoDB" id="2105199at2759"/>
<name>A0A9X6RPM9_HYPEX</name>
<protein>
    <submittedName>
        <fullName evidence="2">Uncharacterized protein</fullName>
    </submittedName>
</protein>
<feature type="transmembrane region" description="Helical" evidence="1">
    <location>
        <begin position="42"/>
        <end position="66"/>
    </location>
</feature>
<keyword evidence="1" id="KW-1133">Transmembrane helix</keyword>